<comment type="subcellular location">
    <subcellularLocation>
        <location evidence="1">Nucleus</location>
    </subcellularLocation>
</comment>
<gene>
    <name evidence="6" type="ORF">SASPL_153800</name>
</gene>
<evidence type="ECO:0000256" key="1">
    <source>
        <dbReference type="ARBA" id="ARBA00004123"/>
    </source>
</evidence>
<keyword evidence="3" id="KW-0804">Transcription</keyword>
<name>A0A8X8YZ90_SALSN</name>
<sequence length="252" mass="27398">MGVEEESCETRLVLGLGSEKMAKKSPPLTLSLFGEAIDDVCGGQDSAASSLSNVSVKRERDEEVDDTEDHRVSSDDDGSNGRKKLRLNKAQSALLEESFKHHSTLNPVTLLLSDLSLYIISLSHPYMAVVISSEAKARAGEGVEAEATPASEEYNKLNRTKLKQTELDCELLKRCCETLTDENRRLHKELHDLKALKLAPPLYMHLPPAAALAICPTCERIGGGAASSEKAAKTSFAKPHFYNPFTNPSAAC</sequence>
<dbReference type="InterPro" id="IPR050762">
    <property type="entry name" value="HD-ZIP_Homeobox_LZ_Class_II"/>
</dbReference>
<dbReference type="PANTHER" id="PTHR45714">
    <property type="entry name" value="HOMEOBOX-LEUCINE ZIPPER PROTEIN HAT14"/>
    <property type="match status" value="1"/>
</dbReference>
<dbReference type="SMART" id="SM00340">
    <property type="entry name" value="HALZ"/>
    <property type="match status" value="1"/>
</dbReference>
<evidence type="ECO:0000313" key="6">
    <source>
        <dbReference type="EMBL" id="KAG6384977.1"/>
    </source>
</evidence>
<reference evidence="6" key="2">
    <citation type="submission" date="2020-08" db="EMBL/GenBank/DDBJ databases">
        <title>Plant Genome Project.</title>
        <authorList>
            <person name="Zhang R.-G."/>
        </authorList>
    </citation>
    <scope>NUCLEOTIDE SEQUENCE</scope>
    <source>
        <strain evidence="6">Huo1</strain>
        <tissue evidence="6">Leaf</tissue>
    </source>
</reference>
<organism evidence="6">
    <name type="scientific">Salvia splendens</name>
    <name type="common">Scarlet sage</name>
    <dbReference type="NCBI Taxonomy" id="180675"/>
    <lineage>
        <taxon>Eukaryota</taxon>
        <taxon>Viridiplantae</taxon>
        <taxon>Streptophyta</taxon>
        <taxon>Embryophyta</taxon>
        <taxon>Tracheophyta</taxon>
        <taxon>Spermatophyta</taxon>
        <taxon>Magnoliopsida</taxon>
        <taxon>eudicotyledons</taxon>
        <taxon>Gunneridae</taxon>
        <taxon>Pentapetalae</taxon>
        <taxon>asterids</taxon>
        <taxon>lamiids</taxon>
        <taxon>Lamiales</taxon>
        <taxon>Lamiaceae</taxon>
        <taxon>Nepetoideae</taxon>
        <taxon>Mentheae</taxon>
        <taxon>Salviinae</taxon>
        <taxon>Salvia</taxon>
        <taxon>Salvia subgen. Calosphace</taxon>
        <taxon>core Calosphace</taxon>
    </lineage>
</organism>
<proteinExistence type="predicted"/>
<keyword evidence="2" id="KW-0805">Transcription regulation</keyword>
<dbReference type="Pfam" id="PF02183">
    <property type="entry name" value="HALZ"/>
    <property type="match status" value="1"/>
</dbReference>
<feature type="region of interest" description="Disordered" evidence="4">
    <location>
        <begin position="45"/>
        <end position="84"/>
    </location>
</feature>
<dbReference type="GO" id="GO:0043565">
    <property type="term" value="F:sequence-specific DNA binding"/>
    <property type="evidence" value="ECO:0007669"/>
    <property type="project" value="InterPro"/>
</dbReference>
<dbReference type="EMBL" id="PNBA02000022">
    <property type="protein sequence ID" value="KAG6384977.1"/>
    <property type="molecule type" value="Genomic_DNA"/>
</dbReference>
<dbReference type="AlphaFoldDB" id="A0A8X8YZ90"/>
<accession>A0A8X8YZ90</accession>
<dbReference type="GO" id="GO:0005634">
    <property type="term" value="C:nucleus"/>
    <property type="evidence" value="ECO:0007669"/>
    <property type="project" value="UniProtKB-SubCell"/>
</dbReference>
<reference evidence="6" key="1">
    <citation type="submission" date="2018-01" db="EMBL/GenBank/DDBJ databases">
        <authorList>
            <person name="Mao J.F."/>
        </authorList>
    </citation>
    <scope>NUCLEOTIDE SEQUENCE</scope>
    <source>
        <strain evidence="6">Huo1</strain>
        <tissue evidence="6">Leaf</tissue>
    </source>
</reference>
<evidence type="ECO:0000256" key="4">
    <source>
        <dbReference type="SAM" id="MobiDB-lite"/>
    </source>
</evidence>
<evidence type="ECO:0000256" key="3">
    <source>
        <dbReference type="ARBA" id="ARBA00023163"/>
    </source>
</evidence>
<dbReference type="PANTHER" id="PTHR45714:SF34">
    <property type="entry name" value="HOMEOBOX-LEUCINE ZIPPER PROTEIN HAT9"/>
    <property type="match status" value="1"/>
</dbReference>
<dbReference type="InterPro" id="IPR003106">
    <property type="entry name" value="Leu_zip_homeo"/>
</dbReference>
<evidence type="ECO:0000259" key="5">
    <source>
        <dbReference type="SMART" id="SM00340"/>
    </source>
</evidence>
<comment type="caution">
    <text evidence="6">The sequence shown here is derived from an EMBL/GenBank/DDBJ whole genome shotgun (WGS) entry which is preliminary data.</text>
</comment>
<protein>
    <recommendedName>
        <fullName evidence="5">Leucine zipper homeobox-associated domain-containing protein</fullName>
    </recommendedName>
</protein>
<dbReference type="Proteomes" id="UP000298416">
    <property type="component" value="Unassembled WGS sequence"/>
</dbReference>
<keyword evidence="7" id="KW-1185">Reference proteome</keyword>
<feature type="domain" description="Leucine zipper homeobox-associated" evidence="5">
    <location>
        <begin position="163"/>
        <end position="206"/>
    </location>
</feature>
<evidence type="ECO:0000256" key="2">
    <source>
        <dbReference type="ARBA" id="ARBA00023015"/>
    </source>
</evidence>
<dbReference type="GO" id="GO:0006355">
    <property type="term" value="P:regulation of DNA-templated transcription"/>
    <property type="evidence" value="ECO:0007669"/>
    <property type="project" value="InterPro"/>
</dbReference>
<evidence type="ECO:0000313" key="7">
    <source>
        <dbReference type="Proteomes" id="UP000298416"/>
    </source>
</evidence>